<evidence type="ECO:0000256" key="9">
    <source>
        <dbReference type="PIRNR" id="PIRNR000858"/>
    </source>
</evidence>
<comment type="pathway">
    <text evidence="2 9">Ketone metabolism; succinyl-CoA degradation; acetoacetyl-CoA from succinyl-CoA: step 1/1.</text>
</comment>
<dbReference type="PANTHER" id="PTHR13707">
    <property type="entry name" value="KETOACID-COENZYME A TRANSFERASE"/>
    <property type="match status" value="1"/>
</dbReference>
<evidence type="ECO:0000256" key="10">
    <source>
        <dbReference type="PIRSR" id="PIRSR000858-1"/>
    </source>
</evidence>
<comment type="catalytic activity">
    <reaction evidence="8">
        <text>acetoacetate + succinyl-CoA = acetoacetyl-CoA + succinate</text>
        <dbReference type="Rhea" id="RHEA:25480"/>
        <dbReference type="ChEBI" id="CHEBI:13705"/>
        <dbReference type="ChEBI" id="CHEBI:30031"/>
        <dbReference type="ChEBI" id="CHEBI:57286"/>
        <dbReference type="ChEBI" id="CHEBI:57292"/>
        <dbReference type="EC" id="2.8.3.5"/>
    </reaction>
    <physiologicalReaction direction="left-to-right" evidence="8">
        <dbReference type="Rhea" id="RHEA:25481"/>
    </physiologicalReaction>
</comment>
<feature type="signal peptide" evidence="11">
    <location>
        <begin position="1"/>
        <end position="18"/>
    </location>
</feature>
<dbReference type="PIRSF" id="PIRSF000858">
    <property type="entry name" value="SCOT-t"/>
    <property type="match status" value="1"/>
</dbReference>
<reference evidence="12" key="1">
    <citation type="submission" date="2025-08" db="UniProtKB">
        <authorList>
            <consortium name="Ensembl"/>
        </authorList>
    </citation>
    <scope>IDENTIFICATION</scope>
</reference>
<dbReference type="InterPro" id="IPR004165">
    <property type="entry name" value="CoA_trans_fam_I"/>
</dbReference>
<keyword evidence="5" id="KW-0809">Transit peptide</keyword>
<dbReference type="PANTHER" id="PTHR13707:SF23">
    <property type="entry name" value="SUCCINYL-COA:3-KETOACID-COENZYME A TRANSFERASE"/>
    <property type="match status" value="1"/>
</dbReference>
<keyword evidence="6 9" id="KW-0496">Mitochondrion</keyword>
<evidence type="ECO:0000256" key="2">
    <source>
        <dbReference type="ARBA" id="ARBA00004753"/>
    </source>
</evidence>
<dbReference type="AlphaFoldDB" id="A0A8C6UPW3"/>
<comment type="function">
    <text evidence="9">Key enzyme for ketone body catabolism. Transfers the CoA moiety from succinate to acetoacetate. Formation of the enzyme-CoA intermediate proceeds via an unstable anhydride species formed between the carboxylate groups of the enzyme and substrate.</text>
</comment>
<name>A0A8C6UPW3_9GOBI</name>
<feature type="active site" description="5-glutamyl coenzyme A thioester intermediate" evidence="10">
    <location>
        <position position="330"/>
    </location>
</feature>
<dbReference type="InterPro" id="IPR012791">
    <property type="entry name" value="3-oxoacid_CoA-transf_B"/>
</dbReference>
<evidence type="ECO:0000256" key="1">
    <source>
        <dbReference type="ARBA" id="ARBA00004173"/>
    </source>
</evidence>
<evidence type="ECO:0000256" key="7">
    <source>
        <dbReference type="ARBA" id="ARBA00051054"/>
    </source>
</evidence>
<evidence type="ECO:0000313" key="12">
    <source>
        <dbReference type="Ensembl" id="ENSNMLP00000037554.1"/>
    </source>
</evidence>
<dbReference type="InterPro" id="IPR014388">
    <property type="entry name" value="3-oxoacid_CoA-transferase"/>
</dbReference>
<dbReference type="GO" id="GO:0046952">
    <property type="term" value="P:ketone body catabolic process"/>
    <property type="evidence" value="ECO:0007669"/>
    <property type="project" value="InterPro"/>
</dbReference>
<comment type="subcellular location">
    <subcellularLocation>
        <location evidence="1">Mitochondrion</location>
    </subcellularLocation>
</comment>
<dbReference type="Proteomes" id="UP000694523">
    <property type="component" value="Unplaced"/>
</dbReference>
<dbReference type="SUPFAM" id="SSF100950">
    <property type="entry name" value="NagB/RpiA/CoA transferase-like"/>
    <property type="match status" value="2"/>
</dbReference>
<evidence type="ECO:0000256" key="3">
    <source>
        <dbReference type="ARBA" id="ARBA00007154"/>
    </source>
</evidence>
<dbReference type="Pfam" id="PF01144">
    <property type="entry name" value="CoA_trans"/>
    <property type="match status" value="2"/>
</dbReference>
<dbReference type="PROSITE" id="PS01274">
    <property type="entry name" value="COA_TRANSF_2"/>
    <property type="match status" value="1"/>
</dbReference>
<keyword evidence="11" id="KW-0732">Signal</keyword>
<comment type="catalytic activity">
    <reaction evidence="7">
        <text>a 3-oxo acid + succinyl-CoA = a 3-oxoacyl-CoA + succinate</text>
        <dbReference type="Rhea" id="RHEA:24564"/>
        <dbReference type="ChEBI" id="CHEBI:30031"/>
        <dbReference type="ChEBI" id="CHEBI:35973"/>
        <dbReference type="ChEBI" id="CHEBI:57292"/>
        <dbReference type="ChEBI" id="CHEBI:90726"/>
        <dbReference type="EC" id="2.8.3.5"/>
    </reaction>
    <physiologicalReaction direction="left-to-right" evidence="7">
        <dbReference type="Rhea" id="RHEA:24565"/>
    </physiologicalReaction>
</comment>
<evidence type="ECO:0000256" key="4">
    <source>
        <dbReference type="ARBA" id="ARBA00022679"/>
    </source>
</evidence>
<dbReference type="PROSITE" id="PS51257">
    <property type="entry name" value="PROKAR_LIPOPROTEIN"/>
    <property type="match status" value="1"/>
</dbReference>
<dbReference type="UniPathway" id="UPA00929">
    <property type="reaction ID" value="UER00894"/>
</dbReference>
<dbReference type="NCBIfam" id="TIGR02429">
    <property type="entry name" value="pcaI_scoA_fam"/>
    <property type="match status" value="1"/>
</dbReference>
<dbReference type="InterPro" id="IPR037171">
    <property type="entry name" value="NagB/RpiA_transferase-like"/>
</dbReference>
<evidence type="ECO:0000256" key="8">
    <source>
        <dbReference type="ARBA" id="ARBA00051996"/>
    </source>
</evidence>
<sequence length="504" mass="54874">MKALRVLLMLYSVGGCYFSTSFQKRSKFYSDPTEAVKDIPNGATVLVGGFGLCGIPENLINSLLKTGVKSLTAVSNNAGVDNFGLGLLLQTKQIKRMISSYVGENAEFERQYLAGELEVELTPQGTLAERIRAGGAGIPAFFTATGYGTLIQQGGSPIKYRKDGTIEIPSEPREVREFNGRHYIMEKAITGDFALIKAWKADKAGNIVFRKTARNFNQPMCKAAKVTIVEVEEVVDVGTFATEDIHIPSIYVHKVVQGGSYEKRIEVLKGGIIQAEKPKPKKDSDIVRERIIRRAALEFEDGMYANLGIGIPMLASNFIKQDITVHLQSENGILGLVRVILIVHLHVVLVLTGKETVTVLPGAAYFSSDESFAMIRGGHVNLTMLGAMQVSKHGDLANWMIPGKMVKGMGGAMDLVASAGTKVVVTMEHSAKGGKHKILDKCSLPLTGKQCVDRIITEKAVFDVDQTKGLTLIEIWEGLTPEDIKACTGTEFEVSPNLKPMQQI</sequence>
<dbReference type="InterPro" id="IPR004163">
    <property type="entry name" value="CoA_transf_BS"/>
</dbReference>
<dbReference type="EC" id="2.8.3.5" evidence="9"/>
<protein>
    <recommendedName>
        <fullName evidence="9">Succinyl-CoA:3-ketoacid-coenzyme A transferase</fullName>
        <ecNumber evidence="9">2.8.3.5</ecNumber>
    </recommendedName>
</protein>
<dbReference type="PROSITE" id="PS01273">
    <property type="entry name" value="COA_TRANSF_1"/>
    <property type="match status" value="1"/>
</dbReference>
<keyword evidence="13" id="KW-1185">Reference proteome</keyword>
<evidence type="ECO:0000313" key="13">
    <source>
        <dbReference type="Proteomes" id="UP000694523"/>
    </source>
</evidence>
<dbReference type="GO" id="GO:0005739">
    <property type="term" value="C:mitochondrion"/>
    <property type="evidence" value="ECO:0007669"/>
    <property type="project" value="UniProtKB-SubCell"/>
</dbReference>
<evidence type="ECO:0000256" key="11">
    <source>
        <dbReference type="SAM" id="SignalP"/>
    </source>
</evidence>
<dbReference type="Gene3D" id="3.40.1080.10">
    <property type="entry name" value="Glutaconate Coenzyme A-transferase"/>
    <property type="match status" value="2"/>
</dbReference>
<organism evidence="12 13">
    <name type="scientific">Neogobius melanostomus</name>
    <name type="common">round goby</name>
    <dbReference type="NCBI Taxonomy" id="47308"/>
    <lineage>
        <taxon>Eukaryota</taxon>
        <taxon>Metazoa</taxon>
        <taxon>Chordata</taxon>
        <taxon>Craniata</taxon>
        <taxon>Vertebrata</taxon>
        <taxon>Euteleostomi</taxon>
        <taxon>Actinopterygii</taxon>
        <taxon>Neopterygii</taxon>
        <taxon>Teleostei</taxon>
        <taxon>Neoteleostei</taxon>
        <taxon>Acanthomorphata</taxon>
        <taxon>Gobiaria</taxon>
        <taxon>Gobiiformes</taxon>
        <taxon>Gobioidei</taxon>
        <taxon>Gobiidae</taxon>
        <taxon>Benthophilinae</taxon>
        <taxon>Neogobiini</taxon>
        <taxon>Neogobius</taxon>
    </lineage>
</organism>
<comment type="similarity">
    <text evidence="3 9">Belongs to the 3-oxoacid CoA-transferase family.</text>
</comment>
<dbReference type="InterPro" id="IPR012792">
    <property type="entry name" value="3-oxoacid_CoA-transf_A"/>
</dbReference>
<feature type="chain" id="PRO_5034094998" description="Succinyl-CoA:3-ketoacid-coenzyme A transferase" evidence="11">
    <location>
        <begin position="19"/>
        <end position="504"/>
    </location>
</feature>
<dbReference type="Ensembl" id="ENSNMLT00000041821.1">
    <property type="protein sequence ID" value="ENSNMLP00000037554.1"/>
    <property type="gene ID" value="ENSNMLG00000015956.1"/>
</dbReference>
<dbReference type="NCBIfam" id="TIGR02428">
    <property type="entry name" value="pcaJ_scoB_fam"/>
    <property type="match status" value="1"/>
</dbReference>
<dbReference type="FunFam" id="3.40.1080.10:FF:000002">
    <property type="entry name" value="Succinyl-CoA:3-ketoacid-coenzyme A transferase, mitochondrial"/>
    <property type="match status" value="1"/>
</dbReference>
<evidence type="ECO:0000256" key="5">
    <source>
        <dbReference type="ARBA" id="ARBA00022946"/>
    </source>
</evidence>
<dbReference type="GO" id="GO:0008260">
    <property type="term" value="F:succinyl-CoA:3-oxo-acid CoA-transferase activity"/>
    <property type="evidence" value="ECO:0007669"/>
    <property type="project" value="UniProtKB-EC"/>
</dbReference>
<proteinExistence type="inferred from homology"/>
<keyword evidence="4 9" id="KW-0808">Transferase</keyword>
<dbReference type="InterPro" id="IPR004164">
    <property type="entry name" value="CoA_transf_AS"/>
</dbReference>
<accession>A0A8C6UPW3</accession>
<dbReference type="SMART" id="SM00882">
    <property type="entry name" value="CoA_trans"/>
    <property type="match status" value="2"/>
</dbReference>
<reference evidence="12" key="2">
    <citation type="submission" date="2025-09" db="UniProtKB">
        <authorList>
            <consortium name="Ensembl"/>
        </authorList>
    </citation>
    <scope>IDENTIFICATION</scope>
</reference>
<dbReference type="FunFam" id="3.40.1080.10:FF:000001">
    <property type="entry name" value="Succinyl-coa:3-ketoacid-coenzyme a transferase subunit b"/>
    <property type="match status" value="1"/>
</dbReference>
<evidence type="ECO:0000256" key="6">
    <source>
        <dbReference type="ARBA" id="ARBA00023128"/>
    </source>
</evidence>